<dbReference type="AlphaFoldDB" id="A0A446GNJ1"/>
<dbReference type="EMBL" id="LR595886">
    <property type="protein sequence ID" value="VUD38909.1"/>
    <property type="molecule type" value="Genomic_DNA"/>
</dbReference>
<name>A0A446GNJ1_ECOLX</name>
<comment type="similarity">
    <text evidence="1">Belongs to the bacterial reverse transcriptase family.</text>
</comment>
<organism evidence="2">
    <name type="scientific">Escherichia coli</name>
    <dbReference type="NCBI Taxonomy" id="562"/>
    <lineage>
        <taxon>Bacteria</taxon>
        <taxon>Pseudomonadati</taxon>
        <taxon>Pseudomonadota</taxon>
        <taxon>Gammaproteobacteria</taxon>
        <taxon>Enterobacterales</taxon>
        <taxon>Enterobacteriaceae</taxon>
        <taxon>Escherichia</taxon>
    </lineage>
</organism>
<keyword evidence="2" id="KW-0614">Plasmid</keyword>
<dbReference type="SUPFAM" id="SSF56672">
    <property type="entry name" value="DNA/RNA polymerases"/>
    <property type="match status" value="1"/>
</dbReference>
<reference evidence="2" key="1">
    <citation type="submission" date="2019-06" db="EMBL/GenBank/DDBJ databases">
        <authorList>
            <consortium name="Pathogen Informatics"/>
        </authorList>
    </citation>
    <scope>NUCLEOTIDE SEQUENCE [LARGE SCALE GENOMIC DNA]</scope>
    <source>
        <strain evidence="2">VRES-hospital6495150</strain>
    </source>
</reference>
<dbReference type="RefSeq" id="WP_235692175.1">
    <property type="nucleotide sequence ID" value="NZ_CAXJKM010000003.1"/>
</dbReference>
<geneLocation type="plasmid" evidence="2">
    <name>1</name>
</geneLocation>
<evidence type="ECO:0000256" key="1">
    <source>
        <dbReference type="ARBA" id="ARBA00034120"/>
    </source>
</evidence>
<dbReference type="PANTHER" id="PTHR34047">
    <property type="entry name" value="NUCLEAR INTRON MATURASE 1, MITOCHONDRIAL-RELATED"/>
    <property type="match status" value="1"/>
</dbReference>
<dbReference type="InterPro" id="IPR043502">
    <property type="entry name" value="DNA/RNA_pol_sf"/>
</dbReference>
<dbReference type="CDD" id="cd01651">
    <property type="entry name" value="RT_G2_intron"/>
    <property type="match status" value="1"/>
</dbReference>
<evidence type="ECO:0000313" key="2">
    <source>
        <dbReference type="EMBL" id="VUD38909.1"/>
    </source>
</evidence>
<protein>
    <submittedName>
        <fullName evidence="2">Group II intron-encoded protein ltrA</fullName>
    </submittedName>
</protein>
<dbReference type="PANTHER" id="PTHR34047:SF8">
    <property type="entry name" value="PROTEIN YKFC"/>
    <property type="match status" value="1"/>
</dbReference>
<accession>A0A446GNJ1</accession>
<sequence length="213" mass="23927">MLPDELEKRLDGIEDASKKGYPVRNLYKIACEPGLWLQAYVNIRANAGALTQGVSTDTIDGFSIERAEKLAKTLRSREYVAKPVRRVQIPKKDGKTRPLGIPGGDDKLAQEVARIILERVYEPVFSEHSHGFRPKRSCETALRSIRPVWNGVKWIVDVDIGTVAKLAMRQPFVLFKGLTFQKLCLPGAFRPGDHHNKMLRPGLCVVHASPQYL</sequence>
<dbReference type="InterPro" id="IPR051083">
    <property type="entry name" value="GrpII_Intron_Splice-Mob/Def"/>
</dbReference>
<gene>
    <name evidence="2" type="primary">ltrA</name>
    <name evidence="2" type="ORF">SAMEA4370330_00181</name>
</gene>
<proteinExistence type="inferred from homology"/>